<dbReference type="InterPro" id="IPR022050">
    <property type="entry name" value="T_hemolysin"/>
</dbReference>
<dbReference type="EMBL" id="PIQE01000003">
    <property type="protein sequence ID" value="RUO72139.1"/>
    <property type="molecule type" value="Genomic_DNA"/>
</dbReference>
<dbReference type="STRING" id="1122124.GCA_000423165_01904"/>
<comment type="caution">
    <text evidence="1">The sequence shown here is derived from an EMBL/GenBank/DDBJ whole genome shotgun (WGS) entry which is preliminary data.</text>
</comment>
<evidence type="ECO:0000313" key="2">
    <source>
        <dbReference type="Proteomes" id="UP000287022"/>
    </source>
</evidence>
<accession>A0A432Z2R7</accession>
<name>A0A432Z2R7_9GAMM</name>
<reference evidence="2" key="1">
    <citation type="journal article" date="2018" name="Front. Microbiol.">
        <title>Genome-Based Analysis Reveals the Taxonomy and Diversity of the Family Idiomarinaceae.</title>
        <authorList>
            <person name="Liu Y."/>
            <person name="Lai Q."/>
            <person name="Shao Z."/>
        </authorList>
    </citation>
    <scope>NUCLEOTIDE SEQUENCE [LARGE SCALE GENOMIC DNA]</scope>
    <source>
        <strain evidence="2">c121</strain>
    </source>
</reference>
<dbReference type="AlphaFoldDB" id="A0A432Z2R7"/>
<keyword evidence="2" id="KW-1185">Reference proteome</keyword>
<protein>
    <submittedName>
        <fullName evidence="1">Thermostable hemolysin-like protein</fullName>
    </submittedName>
</protein>
<proteinExistence type="predicted"/>
<evidence type="ECO:0000313" key="1">
    <source>
        <dbReference type="EMBL" id="RUO72139.1"/>
    </source>
</evidence>
<dbReference type="Pfam" id="PF12261">
    <property type="entry name" value="T_hemolysin"/>
    <property type="match status" value="1"/>
</dbReference>
<sequence length="216" mass="24343">MSNEETHMATPLFHTQANDATHSNAMLVGRQHPRRTDVEQFICQKYWFSFAACLSQLPEHLLCLITDAGEIVAACAVTPAAERPLFSERYLTAPVERQLSEAFHTSIHRRQIAEVGSLACRDFSWLPVLFACVVDCAELLAIPYLLFTATAQLRRHLQRFQLPTAVIAEAPAVALPESERQQWGSYYQRHPLVLAGRTADGHSLQLSMQQRCSRIQ</sequence>
<organism evidence="1 2">
    <name type="scientific">Pseudidiomarina sediminum</name>
    <dbReference type="NCBI Taxonomy" id="431675"/>
    <lineage>
        <taxon>Bacteria</taxon>
        <taxon>Pseudomonadati</taxon>
        <taxon>Pseudomonadota</taxon>
        <taxon>Gammaproteobacteria</taxon>
        <taxon>Alteromonadales</taxon>
        <taxon>Idiomarinaceae</taxon>
        <taxon>Pseudidiomarina</taxon>
    </lineage>
</organism>
<gene>
    <name evidence="1" type="ORF">CWI80_10080</name>
</gene>
<dbReference type="Proteomes" id="UP000287022">
    <property type="component" value="Unassembled WGS sequence"/>
</dbReference>